<proteinExistence type="inferred from homology"/>
<dbReference type="EC" id="1.4.1.16" evidence="4 12"/>
<comment type="pathway">
    <text evidence="1 12">Amino-acid biosynthesis; L-lysine biosynthesis via DAP pathway; DL-2,6-diaminopimelate from (S)-tetrahydrodipicolinate: step 1/1.</text>
</comment>
<feature type="binding site" evidence="13">
    <location>
        <begin position="33"/>
        <end position="35"/>
    </location>
    <ligand>
        <name>NADP(+)</name>
        <dbReference type="ChEBI" id="CHEBI:58349"/>
    </ligand>
</feature>
<evidence type="ECO:0000256" key="13">
    <source>
        <dbReference type="PIRSR" id="PIRSR025648-1"/>
    </source>
</evidence>
<dbReference type="CDD" id="cd02270">
    <property type="entry name" value="meso-DAPDH_N"/>
    <property type="match status" value="1"/>
</dbReference>
<dbReference type="GO" id="GO:0047850">
    <property type="term" value="F:diaminopimelate dehydrogenase activity"/>
    <property type="evidence" value="ECO:0007669"/>
    <property type="project" value="UniProtKB-UniRule"/>
</dbReference>
<evidence type="ECO:0000256" key="6">
    <source>
        <dbReference type="ARBA" id="ARBA00022605"/>
    </source>
</evidence>
<evidence type="ECO:0000256" key="12">
    <source>
        <dbReference type="PIRNR" id="PIRNR025648"/>
    </source>
</evidence>
<dbReference type="GO" id="GO:0019877">
    <property type="term" value="P:diaminopimelate biosynthetic process"/>
    <property type="evidence" value="ECO:0007669"/>
    <property type="project" value="UniProtKB-UniRule"/>
</dbReference>
<keyword evidence="8 12" id="KW-0220">Diaminopimelate biosynthesis</keyword>
<feature type="domain" description="Meso-diaminopimelate D-dehydrogenase C-terminal" evidence="14">
    <location>
        <begin position="119"/>
        <end position="272"/>
    </location>
</feature>
<comment type="catalytic activity">
    <reaction evidence="11 12">
        <text>meso-2,6-diaminopimelate + NADP(+) + H2O = (S)-2-amino-6-oxoheptanedioate + NH4(+) + NADPH + H(+)</text>
        <dbReference type="Rhea" id="RHEA:13561"/>
        <dbReference type="ChEBI" id="CHEBI:15377"/>
        <dbReference type="ChEBI" id="CHEBI:15378"/>
        <dbReference type="ChEBI" id="CHEBI:28938"/>
        <dbReference type="ChEBI" id="CHEBI:57783"/>
        <dbReference type="ChEBI" id="CHEBI:57791"/>
        <dbReference type="ChEBI" id="CHEBI:58349"/>
        <dbReference type="ChEBI" id="CHEBI:58556"/>
        <dbReference type="EC" id="1.4.1.16"/>
    </reaction>
</comment>
<feature type="binding site" evidence="13">
    <location>
        <position position="273"/>
    </location>
    <ligand>
        <name>substrate</name>
    </ligand>
</feature>
<dbReference type="SUPFAM" id="SSF55347">
    <property type="entry name" value="Glyceraldehyde-3-phosphate dehydrogenase-like, C-terminal domain"/>
    <property type="match status" value="1"/>
</dbReference>
<feature type="binding site" evidence="13">
    <location>
        <position position="145"/>
    </location>
    <ligand>
        <name>substrate</name>
    </ligand>
</feature>
<dbReference type="AlphaFoldDB" id="A0A378PCW3"/>
<sequence>MIRVAINGYGNLGRGVEKAVSAAPDMELVVVFTRRDPATVKTAGTPVVGVSEMAQYRDLVDVCVNCGGSATDLMEQGVFTSGLFNTVDSFDTHARIPEHFDAVDAAARRAGHVAFISCGWDPGLFSMLRVLGDAILPCSQATTFWGRGVSQGHSDAIRRIEGVADARQYTVPVAETVAAVRGGSQEEYTARQMHRRECYVVAKPGADKARIEAEIKSMPNYFADYDTSVTFITAEEMQRDHAGLPHAGEVIRSGETSPGVSQSMIFQLRLDSNPEFTGAVLAAVARACARKATRGERGAFTMLDVTLAELSWRDPAALRHDFL</sequence>
<feature type="binding site" evidence="13">
    <location>
        <position position="246"/>
    </location>
    <ligand>
        <name>substrate</name>
    </ligand>
</feature>
<dbReference type="GO" id="GO:0009089">
    <property type="term" value="P:lysine biosynthetic process via diaminopimelate"/>
    <property type="evidence" value="ECO:0007669"/>
    <property type="project" value="UniProtKB-UniRule"/>
</dbReference>
<evidence type="ECO:0000256" key="11">
    <source>
        <dbReference type="ARBA" id="ARBA00052023"/>
    </source>
</evidence>
<dbReference type="UniPathway" id="UPA00034">
    <property type="reaction ID" value="UER00026"/>
</dbReference>
<keyword evidence="9 12" id="KW-0560">Oxidoreductase</keyword>
<evidence type="ECO:0000313" key="16">
    <source>
        <dbReference type="Proteomes" id="UP000578252"/>
    </source>
</evidence>
<dbReference type="InterPro" id="IPR010190">
    <property type="entry name" value="Diaminopimelate_DH_Ddh"/>
</dbReference>
<evidence type="ECO:0000256" key="8">
    <source>
        <dbReference type="ARBA" id="ARBA00022915"/>
    </source>
</evidence>
<keyword evidence="10 12" id="KW-0457">Lysine biosynthesis</keyword>
<feature type="binding site" evidence="13">
    <location>
        <begin position="66"/>
        <end position="69"/>
    </location>
    <ligand>
        <name>NADP(+)</name>
        <dbReference type="ChEBI" id="CHEBI:58349"/>
    </ligand>
</feature>
<dbReference type="Pfam" id="PF16654">
    <property type="entry name" value="DAPDH_C"/>
    <property type="match status" value="1"/>
</dbReference>
<dbReference type="InterPro" id="IPR032094">
    <property type="entry name" value="Meso-DAP_DH_C"/>
</dbReference>
<dbReference type="PIRSF" id="PIRSF025648">
    <property type="entry name" value="DDH"/>
    <property type="match status" value="1"/>
</dbReference>
<evidence type="ECO:0000256" key="10">
    <source>
        <dbReference type="ARBA" id="ARBA00023154"/>
    </source>
</evidence>
<reference evidence="15 16" key="1">
    <citation type="submission" date="2020-04" db="EMBL/GenBank/DDBJ databases">
        <title>Antimicrobial susceptibility and clonality of vaginal-derived multi-drug resistant Mobiluncus isolates in China.</title>
        <authorList>
            <person name="Zhang X."/>
        </authorList>
    </citation>
    <scope>NUCLEOTIDE SEQUENCE [LARGE SCALE GENOMIC DNA]</scope>
    <source>
        <strain evidence="15 16">13</strain>
    </source>
</reference>
<evidence type="ECO:0000256" key="7">
    <source>
        <dbReference type="ARBA" id="ARBA00022857"/>
    </source>
</evidence>
<feature type="binding site" evidence="13">
    <location>
        <begin position="89"/>
        <end position="91"/>
    </location>
    <ligand>
        <name>NADP(+)</name>
        <dbReference type="ChEBI" id="CHEBI:58349"/>
    </ligand>
</feature>
<dbReference type="RefSeq" id="WP_114990186.1">
    <property type="nucleotide sequence ID" value="NZ_JABCUR010000003.1"/>
</dbReference>
<keyword evidence="7 12" id="KW-0521">NADP</keyword>
<evidence type="ECO:0000256" key="9">
    <source>
        <dbReference type="ARBA" id="ARBA00023002"/>
    </source>
</evidence>
<gene>
    <name evidence="15" type="ORF">HHJ78_04550</name>
</gene>
<dbReference type="Gene3D" id="3.30.360.10">
    <property type="entry name" value="Dihydrodipicolinate Reductase, domain 2"/>
    <property type="match status" value="1"/>
</dbReference>
<feature type="binding site" evidence="13">
    <location>
        <position position="196"/>
    </location>
    <ligand>
        <name>substrate</name>
    </ligand>
</feature>
<evidence type="ECO:0000313" key="15">
    <source>
        <dbReference type="EMBL" id="NMW64816.1"/>
    </source>
</evidence>
<dbReference type="EMBL" id="JABCUR010000003">
    <property type="protein sequence ID" value="NMW64816.1"/>
    <property type="molecule type" value="Genomic_DNA"/>
</dbReference>
<feature type="binding site" evidence="13">
    <location>
        <position position="170"/>
    </location>
    <ligand>
        <name>substrate</name>
    </ligand>
</feature>
<evidence type="ECO:0000256" key="2">
    <source>
        <dbReference type="ARBA" id="ARBA00007442"/>
    </source>
</evidence>
<comment type="function">
    <text evidence="12">Catalyzes the reversible NADPH-dependent reductive amination of L-2-amino-6-oxopimelate, the acyclic form of L-tetrahydrodipicolinate, to generate the meso compound, D,L-2,6-diaminopimelate.</text>
</comment>
<evidence type="ECO:0000256" key="1">
    <source>
        <dbReference type="ARBA" id="ARBA00004896"/>
    </source>
</evidence>
<comment type="similarity">
    <text evidence="2 12">Belongs to the diaminopimelate dehydrogenase family.</text>
</comment>
<evidence type="ECO:0000256" key="3">
    <source>
        <dbReference type="ARBA" id="ARBA00011738"/>
    </source>
</evidence>
<evidence type="ECO:0000259" key="14">
    <source>
        <dbReference type="Pfam" id="PF16654"/>
    </source>
</evidence>
<protein>
    <recommendedName>
        <fullName evidence="5 12">Meso-diaminopimelate D-dehydrogenase</fullName>
        <shortName evidence="12">DAPDH</shortName>
        <shortName evidence="12">Meso-DAP dehydrogenase</shortName>
        <ecNumber evidence="4 12">1.4.1.16</ecNumber>
    </recommendedName>
</protein>
<feature type="binding site" evidence="13">
    <location>
        <begin position="9"/>
        <end position="12"/>
    </location>
    <ligand>
        <name>NADP(+)</name>
        <dbReference type="ChEBI" id="CHEBI:58349"/>
    </ligand>
</feature>
<name>A0A378PCW3_9ACTO</name>
<comment type="subunit">
    <text evidence="3 12">Homodimer.</text>
</comment>
<evidence type="ECO:0000256" key="4">
    <source>
        <dbReference type="ARBA" id="ARBA00012080"/>
    </source>
</evidence>
<keyword evidence="6 12" id="KW-0028">Amino-acid biosynthesis</keyword>
<accession>A0A378PCW3</accession>
<keyword evidence="13" id="KW-0547">Nucleotide-binding</keyword>
<dbReference type="Proteomes" id="UP000578252">
    <property type="component" value="Unassembled WGS sequence"/>
</dbReference>
<dbReference type="NCBIfam" id="TIGR01921">
    <property type="entry name" value="DAP-DH"/>
    <property type="match status" value="1"/>
</dbReference>
<dbReference type="Gene3D" id="3.40.50.720">
    <property type="entry name" value="NAD(P)-binding Rossmann-like Domain"/>
    <property type="match status" value="1"/>
</dbReference>
<dbReference type="GO" id="GO:0000166">
    <property type="term" value="F:nucleotide binding"/>
    <property type="evidence" value="ECO:0007669"/>
    <property type="project" value="UniProtKB-KW"/>
</dbReference>
<dbReference type="InterPro" id="IPR036291">
    <property type="entry name" value="NAD(P)-bd_dom_sf"/>
</dbReference>
<evidence type="ECO:0000256" key="5">
    <source>
        <dbReference type="ARBA" id="ARBA00021654"/>
    </source>
</evidence>
<comment type="caution">
    <text evidence="15">The sequence shown here is derived from an EMBL/GenBank/DDBJ whole genome shotgun (WGS) entry which is preliminary data.</text>
</comment>
<organism evidence="15 16">
    <name type="scientific">Mobiluncus mulieris</name>
    <dbReference type="NCBI Taxonomy" id="2052"/>
    <lineage>
        <taxon>Bacteria</taxon>
        <taxon>Bacillati</taxon>
        <taxon>Actinomycetota</taxon>
        <taxon>Actinomycetes</taxon>
        <taxon>Actinomycetales</taxon>
        <taxon>Actinomycetaceae</taxon>
        <taxon>Mobiluncus</taxon>
    </lineage>
</organism>
<dbReference type="SUPFAM" id="SSF51735">
    <property type="entry name" value="NAD(P)-binding Rossmann-fold domains"/>
    <property type="match status" value="1"/>
</dbReference>